<dbReference type="Pfam" id="PF10053">
    <property type="entry name" value="DUF2290"/>
    <property type="match status" value="1"/>
</dbReference>
<dbReference type="AlphaFoldDB" id="A0A9X5N5T6"/>
<dbReference type="InterPro" id="IPR018742">
    <property type="entry name" value="DUF2290"/>
</dbReference>
<gene>
    <name evidence="1" type="ORF">BTGOE4_21190</name>
</gene>
<evidence type="ECO:0000313" key="2">
    <source>
        <dbReference type="Proteomes" id="UP000175994"/>
    </source>
</evidence>
<reference evidence="1 2" key="1">
    <citation type="submission" date="2016-04" db="EMBL/GenBank/DDBJ databases">
        <title>Bacillus thuringiensis and Bacillus weihenstephanensis as novel biocontrol agents of wilt causing Verticillium species.</title>
        <authorList>
            <person name="Hollensteiner J."/>
            <person name="Wemheuer F."/>
            <person name="Harting R."/>
            <person name="Kolarzyk A."/>
            <person name="Diaz-Valerio S."/>
            <person name="Poehlein A."/>
            <person name="Brzuszkiewicz E."/>
            <person name="Nesemann K."/>
            <person name="Braus-Stromeyer S."/>
            <person name="Braus G."/>
            <person name="Daniel R."/>
            <person name="Liesegang H."/>
        </authorList>
    </citation>
    <scope>NUCLEOTIDE SEQUENCE [LARGE SCALE GENOMIC DNA]</scope>
    <source>
        <strain evidence="1 2">GOE4</strain>
    </source>
</reference>
<evidence type="ECO:0008006" key="3">
    <source>
        <dbReference type="Google" id="ProtNLM"/>
    </source>
</evidence>
<dbReference type="Proteomes" id="UP000175994">
    <property type="component" value="Unassembled WGS sequence"/>
</dbReference>
<organism evidence="1 2">
    <name type="scientific">Bacillus thuringiensis</name>
    <dbReference type="NCBI Taxonomy" id="1428"/>
    <lineage>
        <taxon>Bacteria</taxon>
        <taxon>Bacillati</taxon>
        <taxon>Bacillota</taxon>
        <taxon>Bacilli</taxon>
        <taxon>Bacillales</taxon>
        <taxon>Bacillaceae</taxon>
        <taxon>Bacillus</taxon>
        <taxon>Bacillus cereus group</taxon>
    </lineage>
</organism>
<name>A0A9X5N5T6_BACTU</name>
<evidence type="ECO:0000313" key="1">
    <source>
        <dbReference type="EMBL" id="OFC93124.1"/>
    </source>
</evidence>
<sequence length="243" mass="28622">MSINISKIFIGYEEGKKLFNMTNIAFQEELSKAYSLKKSDLSPTFIKESYKGTDYRELYKVARDNLDYNLLLEDGSLIQLGYASNKQEQIVDLRYAYYESPSEVATYQEFLKEIGLNPTQIEECGSSFLDDYHQYISEGTLKNHVTNVRYDFSMTQYEELVHPVSHIHIGQNNEIRIPVSFIMTPSNFIAFILRHIYWEKWVQAIQYDDNFKNHYLKSYKTEPKLATELHTMEEKFDLHFSCS</sequence>
<protein>
    <recommendedName>
        <fullName evidence="3">DUF2290 domain-containing protein</fullName>
    </recommendedName>
</protein>
<comment type="caution">
    <text evidence="1">The sequence shown here is derived from an EMBL/GenBank/DDBJ whole genome shotgun (WGS) entry which is preliminary data.</text>
</comment>
<proteinExistence type="predicted"/>
<dbReference type="EMBL" id="LXLI01000019">
    <property type="protein sequence ID" value="OFC93124.1"/>
    <property type="molecule type" value="Genomic_DNA"/>
</dbReference>
<accession>A0A9X5N5T6</accession>
<dbReference type="RefSeq" id="WP_070183762.1">
    <property type="nucleotide sequence ID" value="NZ_JBITVS010000008.1"/>
</dbReference>